<dbReference type="SMART" id="SM00577">
    <property type="entry name" value="CPDc"/>
    <property type="match status" value="1"/>
</dbReference>
<evidence type="ECO:0000256" key="6">
    <source>
        <dbReference type="ARBA" id="ARBA00048336"/>
    </source>
</evidence>
<dbReference type="InterPro" id="IPR036412">
    <property type="entry name" value="HAD-like_sf"/>
</dbReference>
<dbReference type="PANTHER" id="PTHR23081">
    <property type="entry name" value="RNA POLYMERASE II CTD PHOSPHATASE"/>
    <property type="match status" value="1"/>
</dbReference>
<evidence type="ECO:0000256" key="2">
    <source>
        <dbReference type="ARBA" id="ARBA00013081"/>
    </source>
</evidence>
<dbReference type="Gene3D" id="3.30.200.20">
    <property type="entry name" value="Phosphorylase Kinase, domain 1"/>
    <property type="match status" value="1"/>
</dbReference>
<dbReference type="Proteomes" id="UP000217790">
    <property type="component" value="Unassembled WGS sequence"/>
</dbReference>
<evidence type="ECO:0000259" key="8">
    <source>
        <dbReference type="PROSITE" id="PS50172"/>
    </source>
</evidence>
<dbReference type="OMA" id="WEARHEK"/>
<dbReference type="Gene3D" id="3.40.50.10190">
    <property type="entry name" value="BRCT domain"/>
    <property type="match status" value="1"/>
</dbReference>
<evidence type="ECO:0000259" key="9">
    <source>
        <dbReference type="PROSITE" id="PS50969"/>
    </source>
</evidence>
<dbReference type="Pfam" id="PF00533">
    <property type="entry name" value="BRCT"/>
    <property type="match status" value="1"/>
</dbReference>
<dbReference type="Gene3D" id="3.90.1200.10">
    <property type="match status" value="1"/>
</dbReference>
<dbReference type="EC" id="3.1.3.16" evidence="2"/>
<dbReference type="PANTHER" id="PTHR23081:SF36">
    <property type="entry name" value="RNA POLYMERASE II SUBUNIT A C-TERMINAL DOMAIN PHOSPHATASE"/>
    <property type="match status" value="1"/>
</dbReference>
<feature type="region of interest" description="Disordered" evidence="7">
    <location>
        <begin position="786"/>
        <end position="816"/>
    </location>
</feature>
<dbReference type="InterPro" id="IPR011947">
    <property type="entry name" value="FCP1_euk"/>
</dbReference>
<dbReference type="InterPro" id="IPR002575">
    <property type="entry name" value="Aminoglycoside_PTrfase"/>
</dbReference>
<dbReference type="NCBIfam" id="TIGR02250">
    <property type="entry name" value="FCP1_euk"/>
    <property type="match status" value="1"/>
</dbReference>
<name>A0A2H3E284_ARMGA</name>
<accession>A0A2H3E284</accession>
<organism evidence="10 11">
    <name type="scientific">Armillaria gallica</name>
    <name type="common">Bulbous honey fungus</name>
    <name type="synonym">Armillaria bulbosa</name>
    <dbReference type="NCBI Taxonomy" id="47427"/>
    <lineage>
        <taxon>Eukaryota</taxon>
        <taxon>Fungi</taxon>
        <taxon>Dikarya</taxon>
        <taxon>Basidiomycota</taxon>
        <taxon>Agaricomycotina</taxon>
        <taxon>Agaricomycetes</taxon>
        <taxon>Agaricomycetidae</taxon>
        <taxon>Agaricales</taxon>
        <taxon>Marasmiineae</taxon>
        <taxon>Physalacriaceae</taxon>
        <taxon>Armillaria</taxon>
    </lineage>
</organism>
<dbReference type="InParanoid" id="A0A2H3E284"/>
<feature type="compositionally biased region" description="Basic and acidic residues" evidence="7">
    <location>
        <begin position="792"/>
        <end position="807"/>
    </location>
</feature>
<dbReference type="InterPro" id="IPR004274">
    <property type="entry name" value="FCP1_dom"/>
</dbReference>
<dbReference type="SUPFAM" id="SSF52113">
    <property type="entry name" value="BRCT domain"/>
    <property type="match status" value="1"/>
</dbReference>
<dbReference type="SMART" id="SM00292">
    <property type="entry name" value="BRCT"/>
    <property type="match status" value="1"/>
</dbReference>
<feature type="domain" description="BRCT" evidence="8">
    <location>
        <begin position="868"/>
        <end position="961"/>
    </location>
</feature>
<dbReference type="OrthoDB" id="10249888at2759"/>
<dbReference type="Gene3D" id="3.40.50.1000">
    <property type="entry name" value="HAD superfamily/HAD-like"/>
    <property type="match status" value="1"/>
</dbReference>
<dbReference type="InterPro" id="IPR023214">
    <property type="entry name" value="HAD_sf"/>
</dbReference>
<keyword evidence="4" id="KW-0539">Nucleus</keyword>
<feature type="compositionally biased region" description="Acidic residues" evidence="7">
    <location>
        <begin position="584"/>
        <end position="596"/>
    </location>
</feature>
<feature type="region of interest" description="Disordered" evidence="7">
    <location>
        <begin position="1009"/>
        <end position="1113"/>
    </location>
</feature>
<dbReference type="InterPro" id="IPR011009">
    <property type="entry name" value="Kinase-like_dom_sf"/>
</dbReference>
<feature type="domain" description="FCP1 homology" evidence="9">
    <location>
        <begin position="536"/>
        <end position="755"/>
    </location>
</feature>
<reference evidence="11" key="1">
    <citation type="journal article" date="2017" name="Nat. Ecol. Evol.">
        <title>Genome expansion and lineage-specific genetic innovations in the forest pathogenic fungi Armillaria.</title>
        <authorList>
            <person name="Sipos G."/>
            <person name="Prasanna A.N."/>
            <person name="Walter M.C."/>
            <person name="O'Connor E."/>
            <person name="Balint B."/>
            <person name="Krizsan K."/>
            <person name="Kiss B."/>
            <person name="Hess J."/>
            <person name="Varga T."/>
            <person name="Slot J."/>
            <person name="Riley R."/>
            <person name="Boka B."/>
            <person name="Rigling D."/>
            <person name="Barry K."/>
            <person name="Lee J."/>
            <person name="Mihaltcheva S."/>
            <person name="LaButti K."/>
            <person name="Lipzen A."/>
            <person name="Waldron R."/>
            <person name="Moloney N.M."/>
            <person name="Sperisen C."/>
            <person name="Kredics L."/>
            <person name="Vagvoelgyi C."/>
            <person name="Patrignani A."/>
            <person name="Fitzpatrick D."/>
            <person name="Nagy I."/>
            <person name="Doyle S."/>
            <person name="Anderson J.B."/>
            <person name="Grigoriev I.V."/>
            <person name="Gueldener U."/>
            <person name="Muensterkoetter M."/>
            <person name="Nagy L.G."/>
        </authorList>
    </citation>
    <scope>NUCLEOTIDE SEQUENCE [LARGE SCALE GENOMIC DNA]</scope>
    <source>
        <strain evidence="11">Ar21-2</strain>
    </source>
</reference>
<keyword evidence="3" id="KW-0378">Hydrolase</keyword>
<sequence>MTLDLSTIPDIQTYLSGTPFNATHIESLSGGYANFIFRLHLVQAHKGQSTVILKYGTAYVGSGDGRIPFSLDRQMFEVRALEWITSWLPEDSPVTVPHVHLFDDKANVIIMDDCGLGSVPLKKLFADGNYSIASAKKIGEALGHFIRIVHANGNADKGILDLFKTNVQARQISAYVTYGRLVSTLNGQDHLPALSDPPLDVEAKDLDAVGHIASKMQSEIMSAESSFVMGDFWPGNILVSLDENPRISVIDWEMAKTGLPGQDLGQFCAELRLLEHFYSACAPATHDLTYSFLKAYSPSKNIPLARYVITHMGAHLVAWTPRIPWGSNEKTKLVVREGVEYIVGVDSDDEKLAQWLPETPIFALATDHRYGPSHSESATTMTEETPTEIFLPPSFPYPIKISSIDAPSSSTVQRGARLLSYSFQSTPQSGRPETRFGTWDCAVDGDIQSWKAKAGDVITAAQARDKPIVVIQEPCKHGMQLGGLCVLCGKDMTNSDYIGFSDTSRASIQMTHSANGPTVSLEEAQRIERETAERLVKARKLSLIVDLDQTIVHATVDPTVGEWIAEGEAWEEKHQQKNGNGVQPDDESSDTDDEECNPNWEALRDVKKFRLGPESFGAPYEAKGKGKSIEQDGCMYYIKPRPGWETFLQGVAAKYEMHVYTMGTRAYAEQVCAAIDPDGKLFGGRLLSRDESGSLTQKSLQRLFPCDTSMVVIIDDRGDVWEWSPNLIKVVPYDFFVGIGDINSAFIPKAPTSNLPPSSTQALITQNSIALEAQVEGRPLAKMQEQLADSDDTTKEKEVSPTHDNKQTSHHKKALLKSQDNELERVAKLLDEVHQRFFDAHDASSSNKRKRGEDERDVTVRRKIIPSIRCKVLQGVHIVFSSLFPMDTKPESSEVWKMARTFGAKCSAELVEGVTHVVAAKPGTDKVNHGSKRPGVKVVWAQWLTDCITLWRRLDESPYLMDPGVDRESVLTHGVVVRDKDKHHHEAGNELEIGEIDWNDINDEVDAAMNESDDDEDEDAGYRYRVWDPDDESAPGTPRKRTRSRSVTPSISVDGGSPETKKRKLEGSTLKEAVSAMDVEEEDDDDDDDDEEEEEDVEVDDDFLAKELEEDWG</sequence>
<feature type="compositionally biased region" description="Acidic residues" evidence="7">
    <location>
        <begin position="1009"/>
        <end position="1019"/>
    </location>
</feature>
<dbReference type="AlphaFoldDB" id="A0A2H3E284"/>
<feature type="region of interest" description="Disordered" evidence="7">
    <location>
        <begin position="572"/>
        <end position="597"/>
    </location>
</feature>
<evidence type="ECO:0000256" key="1">
    <source>
        <dbReference type="ARBA" id="ARBA00004123"/>
    </source>
</evidence>
<comment type="catalytic activity">
    <reaction evidence="6">
        <text>O-phospho-L-threonyl-[protein] + H2O = L-threonyl-[protein] + phosphate</text>
        <dbReference type="Rhea" id="RHEA:47004"/>
        <dbReference type="Rhea" id="RHEA-COMP:11060"/>
        <dbReference type="Rhea" id="RHEA-COMP:11605"/>
        <dbReference type="ChEBI" id="CHEBI:15377"/>
        <dbReference type="ChEBI" id="CHEBI:30013"/>
        <dbReference type="ChEBI" id="CHEBI:43474"/>
        <dbReference type="ChEBI" id="CHEBI:61977"/>
        <dbReference type="EC" id="3.1.3.16"/>
    </reaction>
</comment>
<dbReference type="FunCoup" id="A0A2H3E284">
    <property type="interactions" value="352"/>
</dbReference>
<proteinExistence type="predicted"/>
<evidence type="ECO:0000256" key="7">
    <source>
        <dbReference type="SAM" id="MobiDB-lite"/>
    </source>
</evidence>
<evidence type="ECO:0000256" key="5">
    <source>
        <dbReference type="ARBA" id="ARBA00047761"/>
    </source>
</evidence>
<dbReference type="CDD" id="cd17729">
    <property type="entry name" value="BRCT_CTDP1"/>
    <property type="match status" value="1"/>
</dbReference>
<dbReference type="Pfam" id="PF01636">
    <property type="entry name" value="APH"/>
    <property type="match status" value="1"/>
</dbReference>
<comment type="catalytic activity">
    <reaction evidence="5">
        <text>O-phospho-L-seryl-[protein] + H2O = L-seryl-[protein] + phosphate</text>
        <dbReference type="Rhea" id="RHEA:20629"/>
        <dbReference type="Rhea" id="RHEA-COMP:9863"/>
        <dbReference type="Rhea" id="RHEA-COMP:11604"/>
        <dbReference type="ChEBI" id="CHEBI:15377"/>
        <dbReference type="ChEBI" id="CHEBI:29999"/>
        <dbReference type="ChEBI" id="CHEBI:43474"/>
        <dbReference type="ChEBI" id="CHEBI:83421"/>
        <dbReference type="EC" id="3.1.3.16"/>
    </reaction>
</comment>
<dbReference type="EMBL" id="KZ293646">
    <property type="protein sequence ID" value="PBL00431.1"/>
    <property type="molecule type" value="Genomic_DNA"/>
</dbReference>
<dbReference type="InterPro" id="IPR036420">
    <property type="entry name" value="BRCT_dom_sf"/>
</dbReference>
<dbReference type="InterPro" id="IPR001357">
    <property type="entry name" value="BRCT_dom"/>
</dbReference>
<evidence type="ECO:0000313" key="11">
    <source>
        <dbReference type="Proteomes" id="UP000217790"/>
    </source>
</evidence>
<protein>
    <recommendedName>
        <fullName evidence="2">protein-serine/threonine phosphatase</fullName>
        <ecNumber evidence="2">3.1.3.16</ecNumber>
    </recommendedName>
</protein>
<evidence type="ECO:0000256" key="4">
    <source>
        <dbReference type="ARBA" id="ARBA00023242"/>
    </source>
</evidence>
<comment type="subcellular location">
    <subcellularLocation>
        <location evidence="1">Nucleus</location>
    </subcellularLocation>
</comment>
<dbReference type="InterPro" id="IPR039189">
    <property type="entry name" value="Fcp1"/>
</dbReference>
<dbReference type="PROSITE" id="PS50172">
    <property type="entry name" value="BRCT"/>
    <property type="match status" value="1"/>
</dbReference>
<dbReference type="GO" id="GO:0005634">
    <property type="term" value="C:nucleus"/>
    <property type="evidence" value="ECO:0007669"/>
    <property type="project" value="UniProtKB-SubCell"/>
</dbReference>
<dbReference type="GO" id="GO:0008420">
    <property type="term" value="F:RNA polymerase II CTD heptapeptide repeat phosphatase activity"/>
    <property type="evidence" value="ECO:0007669"/>
    <property type="project" value="InterPro"/>
</dbReference>
<evidence type="ECO:0000313" key="10">
    <source>
        <dbReference type="EMBL" id="PBL00431.1"/>
    </source>
</evidence>
<feature type="compositionally biased region" description="Acidic residues" evidence="7">
    <location>
        <begin position="1078"/>
        <end position="1113"/>
    </location>
</feature>
<dbReference type="SUPFAM" id="SSF56784">
    <property type="entry name" value="HAD-like"/>
    <property type="match status" value="1"/>
</dbReference>
<dbReference type="CDD" id="cd07521">
    <property type="entry name" value="HAD_FCP1-like"/>
    <property type="match status" value="1"/>
</dbReference>
<dbReference type="Pfam" id="PF03031">
    <property type="entry name" value="NIF"/>
    <property type="match status" value="1"/>
</dbReference>
<gene>
    <name evidence="10" type="ORF">ARMGADRAFT_1042729</name>
</gene>
<dbReference type="STRING" id="47427.A0A2H3E284"/>
<keyword evidence="11" id="KW-1185">Reference proteome</keyword>
<dbReference type="SUPFAM" id="SSF56112">
    <property type="entry name" value="Protein kinase-like (PK-like)"/>
    <property type="match status" value="1"/>
</dbReference>
<evidence type="ECO:0000256" key="3">
    <source>
        <dbReference type="ARBA" id="ARBA00022801"/>
    </source>
</evidence>
<dbReference type="PROSITE" id="PS50969">
    <property type="entry name" value="FCP1"/>
    <property type="match status" value="1"/>
</dbReference>